<feature type="domain" description="Class II Histidinyl-tRNA synthetase (HisRS)-like catalytic core" evidence="10">
    <location>
        <begin position="4"/>
        <end position="64"/>
    </location>
</feature>
<dbReference type="GO" id="GO:0006412">
    <property type="term" value="P:translation"/>
    <property type="evidence" value="ECO:0007669"/>
    <property type="project" value="UniProtKB-KW"/>
</dbReference>
<evidence type="ECO:0000313" key="11">
    <source>
        <dbReference type="EMBL" id="KAA6315961.1"/>
    </source>
</evidence>
<evidence type="ECO:0000256" key="5">
    <source>
        <dbReference type="ARBA" id="ARBA00022840"/>
    </source>
</evidence>
<feature type="domain" description="Anticodon-binding" evidence="9">
    <location>
        <begin position="95"/>
        <end position="172"/>
    </location>
</feature>
<proteinExistence type="inferred from homology"/>
<evidence type="ECO:0000256" key="6">
    <source>
        <dbReference type="ARBA" id="ARBA00022917"/>
    </source>
</evidence>
<gene>
    <name evidence="11" type="ORF">EZS27_033661</name>
</gene>
<evidence type="ECO:0000256" key="3">
    <source>
        <dbReference type="ARBA" id="ARBA00022598"/>
    </source>
</evidence>
<organism evidence="11">
    <name type="scientific">termite gut metagenome</name>
    <dbReference type="NCBI Taxonomy" id="433724"/>
    <lineage>
        <taxon>unclassified sequences</taxon>
        <taxon>metagenomes</taxon>
        <taxon>organismal metagenomes</taxon>
    </lineage>
</organism>
<keyword evidence="3" id="KW-0436">Ligase</keyword>
<comment type="catalytic activity">
    <reaction evidence="8">
        <text>tRNA(His) + L-histidine + ATP = L-histidyl-tRNA(His) + AMP + diphosphate + H(+)</text>
        <dbReference type="Rhea" id="RHEA:17313"/>
        <dbReference type="Rhea" id="RHEA-COMP:9665"/>
        <dbReference type="Rhea" id="RHEA-COMP:9689"/>
        <dbReference type="ChEBI" id="CHEBI:15378"/>
        <dbReference type="ChEBI" id="CHEBI:30616"/>
        <dbReference type="ChEBI" id="CHEBI:33019"/>
        <dbReference type="ChEBI" id="CHEBI:57595"/>
        <dbReference type="ChEBI" id="CHEBI:78442"/>
        <dbReference type="ChEBI" id="CHEBI:78527"/>
        <dbReference type="ChEBI" id="CHEBI:456215"/>
        <dbReference type="EC" id="6.1.1.21"/>
    </reaction>
</comment>
<keyword evidence="7" id="KW-0030">Aminoacyl-tRNA synthetase</keyword>
<accession>A0A5J4Q594</accession>
<evidence type="ECO:0000256" key="7">
    <source>
        <dbReference type="ARBA" id="ARBA00023146"/>
    </source>
</evidence>
<evidence type="ECO:0000259" key="9">
    <source>
        <dbReference type="Pfam" id="PF03129"/>
    </source>
</evidence>
<dbReference type="Pfam" id="PF03129">
    <property type="entry name" value="HGTP_anticodon"/>
    <property type="match status" value="1"/>
</dbReference>
<dbReference type="Gene3D" id="3.40.50.800">
    <property type="entry name" value="Anticodon-binding domain"/>
    <property type="match status" value="1"/>
</dbReference>
<sequence>MTNEVELDLTLARGLNYYTGAIFEVKALDVQMGSIAGGGRYDNLTNVFGMPDVSGVGISFGADRIYDVLNQLDLYPREAINDTKLLFVNFGEKEMLYSLPILSQLRAAGINTEIFPDAAKIKKQLSYANDKNIPFVAIVGEDEMKISKVTLKNMLTGEQTLVNPEELTKILTSQSSESEIRQ</sequence>
<name>A0A5J4Q594_9ZZZZ</name>
<dbReference type="PANTHER" id="PTHR11476:SF7">
    <property type="entry name" value="HISTIDINE--TRNA LIGASE"/>
    <property type="match status" value="1"/>
</dbReference>
<evidence type="ECO:0000256" key="1">
    <source>
        <dbReference type="ARBA" id="ARBA00008226"/>
    </source>
</evidence>
<keyword evidence="4" id="KW-0547">Nucleotide-binding</keyword>
<dbReference type="PANTHER" id="PTHR11476">
    <property type="entry name" value="HISTIDYL-TRNA SYNTHETASE"/>
    <property type="match status" value="1"/>
</dbReference>
<dbReference type="InterPro" id="IPR041715">
    <property type="entry name" value="HisRS-like_core"/>
</dbReference>
<comment type="similarity">
    <text evidence="1">Belongs to the class-II aminoacyl-tRNA synthetase family.</text>
</comment>
<dbReference type="InterPro" id="IPR033656">
    <property type="entry name" value="HisRS_anticodon"/>
</dbReference>
<dbReference type="InterPro" id="IPR036621">
    <property type="entry name" value="Anticodon-bd_dom_sf"/>
</dbReference>
<dbReference type="InterPro" id="IPR004154">
    <property type="entry name" value="Anticodon-bd"/>
</dbReference>
<dbReference type="GO" id="GO:0004821">
    <property type="term" value="F:histidine-tRNA ligase activity"/>
    <property type="evidence" value="ECO:0007669"/>
    <property type="project" value="UniProtKB-EC"/>
</dbReference>
<dbReference type="CDD" id="cd00859">
    <property type="entry name" value="HisRS_anticodon"/>
    <property type="match status" value="1"/>
</dbReference>
<dbReference type="Pfam" id="PF13393">
    <property type="entry name" value="tRNA-synt_His"/>
    <property type="match status" value="1"/>
</dbReference>
<reference evidence="11" key="1">
    <citation type="submission" date="2019-03" db="EMBL/GenBank/DDBJ databases">
        <title>Single cell metagenomics reveals metabolic interactions within the superorganism composed of flagellate Streblomastix strix and complex community of Bacteroidetes bacteria on its surface.</title>
        <authorList>
            <person name="Treitli S.C."/>
            <person name="Kolisko M."/>
            <person name="Husnik F."/>
            <person name="Keeling P."/>
            <person name="Hampl V."/>
        </authorList>
    </citation>
    <scope>NUCLEOTIDE SEQUENCE</scope>
    <source>
        <strain evidence="11">STM</strain>
    </source>
</reference>
<dbReference type="SUPFAM" id="SSF52954">
    <property type="entry name" value="Class II aaRS ABD-related"/>
    <property type="match status" value="1"/>
</dbReference>
<dbReference type="InterPro" id="IPR045864">
    <property type="entry name" value="aa-tRNA-synth_II/BPL/LPL"/>
</dbReference>
<keyword evidence="5" id="KW-0067">ATP-binding</keyword>
<dbReference type="Gene3D" id="3.30.930.10">
    <property type="entry name" value="Bira Bifunctional Protein, Domain 2"/>
    <property type="match status" value="1"/>
</dbReference>
<keyword evidence="6" id="KW-0648">Protein biosynthesis</keyword>
<comment type="caution">
    <text evidence="11">The sequence shown here is derived from an EMBL/GenBank/DDBJ whole genome shotgun (WGS) entry which is preliminary data.</text>
</comment>
<dbReference type="SUPFAM" id="SSF55681">
    <property type="entry name" value="Class II aaRS and biotin synthetases"/>
    <property type="match status" value="1"/>
</dbReference>
<evidence type="ECO:0000256" key="2">
    <source>
        <dbReference type="ARBA" id="ARBA00012815"/>
    </source>
</evidence>
<dbReference type="AlphaFoldDB" id="A0A5J4Q594"/>
<evidence type="ECO:0000256" key="4">
    <source>
        <dbReference type="ARBA" id="ARBA00022741"/>
    </source>
</evidence>
<evidence type="ECO:0000259" key="10">
    <source>
        <dbReference type="Pfam" id="PF13393"/>
    </source>
</evidence>
<protein>
    <recommendedName>
        <fullName evidence="2">histidine--tRNA ligase</fullName>
        <ecNumber evidence="2">6.1.1.21</ecNumber>
    </recommendedName>
</protein>
<dbReference type="EMBL" id="SNRY01005056">
    <property type="protein sequence ID" value="KAA6315961.1"/>
    <property type="molecule type" value="Genomic_DNA"/>
</dbReference>
<dbReference type="GO" id="GO:0005524">
    <property type="term" value="F:ATP binding"/>
    <property type="evidence" value="ECO:0007669"/>
    <property type="project" value="UniProtKB-KW"/>
</dbReference>
<evidence type="ECO:0000256" key="8">
    <source>
        <dbReference type="ARBA" id="ARBA00047639"/>
    </source>
</evidence>
<dbReference type="EC" id="6.1.1.21" evidence="2"/>